<reference evidence="2" key="2">
    <citation type="submission" date="2025-09" db="UniProtKB">
        <authorList>
            <consortium name="Ensembl"/>
        </authorList>
    </citation>
    <scope>IDENTIFICATION</scope>
</reference>
<sequence length="148" mass="17328">VNIKTEHTWDGFPVKHKPLFVRLNPGDGRVMMMEVSAPFFNDPPDLLGEPGQPFNALWDYEVPRRELLEVFFLNNITERYLEAELCPREQHLVFLLSGRKKTCGNKNFIYHSKCPQRDKMGRQSLSSLELFSTKCENIQLICNSWIKR</sequence>
<dbReference type="PANTHER" id="PTHR31475">
    <property type="entry name" value="UPF0462 PROTEIN"/>
    <property type="match status" value="1"/>
</dbReference>
<evidence type="ECO:0000313" key="3">
    <source>
        <dbReference type="Proteomes" id="UP000694540"/>
    </source>
</evidence>
<comment type="similarity">
    <text evidence="1">Belongs to the UPF0462 family.</text>
</comment>
<accession>A0A8C3WHR4</accession>
<protein>
    <submittedName>
        <fullName evidence="2">Uncharacterized protein</fullName>
    </submittedName>
</protein>
<dbReference type="Proteomes" id="UP000694540">
    <property type="component" value="Unplaced"/>
</dbReference>
<evidence type="ECO:0000256" key="1">
    <source>
        <dbReference type="ARBA" id="ARBA00038085"/>
    </source>
</evidence>
<dbReference type="PANTHER" id="PTHR31475:SF3">
    <property type="entry name" value="UPF0462 PROTEIN C4ORF33"/>
    <property type="match status" value="1"/>
</dbReference>
<name>A0A8C3WHR4_9CETA</name>
<reference evidence="2" key="1">
    <citation type="submission" date="2025-08" db="UniProtKB">
        <authorList>
            <consortium name="Ensembl"/>
        </authorList>
    </citation>
    <scope>IDENTIFICATION</scope>
</reference>
<dbReference type="AlphaFoldDB" id="A0A8C3WHR4"/>
<evidence type="ECO:0000313" key="2">
    <source>
        <dbReference type="Ensembl" id="ENSCWAP00000016658.1"/>
    </source>
</evidence>
<organism evidence="2 3">
    <name type="scientific">Catagonus wagneri</name>
    <name type="common">Chacoan peccary</name>
    <dbReference type="NCBI Taxonomy" id="51154"/>
    <lineage>
        <taxon>Eukaryota</taxon>
        <taxon>Metazoa</taxon>
        <taxon>Chordata</taxon>
        <taxon>Craniata</taxon>
        <taxon>Vertebrata</taxon>
        <taxon>Euteleostomi</taxon>
        <taxon>Mammalia</taxon>
        <taxon>Eutheria</taxon>
        <taxon>Laurasiatheria</taxon>
        <taxon>Artiodactyla</taxon>
        <taxon>Suina</taxon>
        <taxon>Tayassuidae</taxon>
        <taxon>Catagonus</taxon>
    </lineage>
</organism>
<dbReference type="Ensembl" id="ENSCWAT00000018070.1">
    <property type="protein sequence ID" value="ENSCWAP00000016658.1"/>
    <property type="gene ID" value="ENSCWAG00000012860.1"/>
</dbReference>
<dbReference type="GeneTree" id="ENSGT00390000006284"/>
<keyword evidence="3" id="KW-1185">Reference proteome</keyword>
<proteinExistence type="inferred from homology"/>